<dbReference type="PATRIC" id="fig|997887.3.peg.2958"/>
<dbReference type="SUPFAM" id="SSF53756">
    <property type="entry name" value="UDP-Glycosyltransferase/glycogen phosphorylase"/>
    <property type="match status" value="1"/>
</dbReference>
<accession>I8YF42</accession>
<dbReference type="OrthoDB" id="9803238at2"/>
<feature type="domain" description="UDP-N-acetylglucosamine 2-epimerase" evidence="2">
    <location>
        <begin position="31"/>
        <end position="358"/>
    </location>
</feature>
<protein>
    <submittedName>
        <fullName evidence="3">UDP-N-acetylglucosamine 2-epimerase</fullName>
    </submittedName>
</protein>
<name>I8YF42_9BACE</name>
<dbReference type="GO" id="GO:0016853">
    <property type="term" value="F:isomerase activity"/>
    <property type="evidence" value="ECO:0007669"/>
    <property type="project" value="UniProtKB-KW"/>
</dbReference>
<organism evidence="3 4">
    <name type="scientific">Bacteroides salyersiae CL02T12C01</name>
    <dbReference type="NCBI Taxonomy" id="997887"/>
    <lineage>
        <taxon>Bacteria</taxon>
        <taxon>Pseudomonadati</taxon>
        <taxon>Bacteroidota</taxon>
        <taxon>Bacteroidia</taxon>
        <taxon>Bacteroidales</taxon>
        <taxon>Bacteroidaceae</taxon>
        <taxon>Bacteroides</taxon>
    </lineage>
</organism>
<proteinExistence type="inferred from homology"/>
<comment type="caution">
    <text evidence="3">The sequence shown here is derived from an EMBL/GenBank/DDBJ whole genome shotgun (WGS) entry which is preliminary data.</text>
</comment>
<dbReference type="InterPro" id="IPR003331">
    <property type="entry name" value="UDP_GlcNAc_Epimerase_2_dom"/>
</dbReference>
<dbReference type="RefSeq" id="WP_007480782.1">
    <property type="nucleotide sequence ID" value="NZ_JH724308.1"/>
</dbReference>
<evidence type="ECO:0000313" key="4">
    <source>
        <dbReference type="Proteomes" id="UP000005150"/>
    </source>
</evidence>
<evidence type="ECO:0000259" key="2">
    <source>
        <dbReference type="Pfam" id="PF02350"/>
    </source>
</evidence>
<dbReference type="Gene3D" id="3.40.50.2000">
    <property type="entry name" value="Glycogen Phosphorylase B"/>
    <property type="match status" value="2"/>
</dbReference>
<reference evidence="3 4" key="1">
    <citation type="submission" date="2012-02" db="EMBL/GenBank/DDBJ databases">
        <title>The Genome Sequence of Bacteroides salyersiae CL02T12C01.</title>
        <authorList>
            <consortium name="The Broad Institute Genome Sequencing Platform"/>
            <person name="Earl A."/>
            <person name="Ward D."/>
            <person name="Feldgarden M."/>
            <person name="Gevers D."/>
            <person name="Zitomersky N.L."/>
            <person name="Coyne M.J."/>
            <person name="Comstock L.E."/>
            <person name="Young S.K."/>
            <person name="Zeng Q."/>
            <person name="Gargeya S."/>
            <person name="Fitzgerald M."/>
            <person name="Haas B."/>
            <person name="Abouelleil A."/>
            <person name="Alvarado L."/>
            <person name="Arachchi H.M."/>
            <person name="Berlin A."/>
            <person name="Chapman S.B."/>
            <person name="Gearin G."/>
            <person name="Goldberg J."/>
            <person name="Griggs A."/>
            <person name="Gujja S."/>
            <person name="Hansen M."/>
            <person name="Heiman D."/>
            <person name="Howarth C."/>
            <person name="Larimer J."/>
            <person name="Lui A."/>
            <person name="MacDonald P.J.P."/>
            <person name="McCowen C."/>
            <person name="Montmayeur A."/>
            <person name="Murphy C."/>
            <person name="Neiman D."/>
            <person name="Pearson M."/>
            <person name="Priest M."/>
            <person name="Roberts A."/>
            <person name="Saif S."/>
            <person name="Shea T."/>
            <person name="Sisk P."/>
            <person name="Stolte C."/>
            <person name="Sykes S."/>
            <person name="Wortman J."/>
            <person name="Nusbaum C."/>
            <person name="Birren B."/>
        </authorList>
    </citation>
    <scope>NUCLEOTIDE SEQUENCE [LARGE SCALE GENOMIC DNA]</scope>
    <source>
        <strain evidence="3 4">CL02T12C01</strain>
    </source>
</reference>
<dbReference type="EMBL" id="AGXV01000033">
    <property type="protein sequence ID" value="EIY61760.1"/>
    <property type="molecule type" value="Genomic_DNA"/>
</dbReference>
<dbReference type="AlphaFoldDB" id="I8YF42"/>
<dbReference type="NCBIfam" id="TIGR00236">
    <property type="entry name" value="wecB"/>
    <property type="match status" value="1"/>
</dbReference>
<evidence type="ECO:0000313" key="3">
    <source>
        <dbReference type="EMBL" id="EIY61760.1"/>
    </source>
</evidence>
<evidence type="ECO:0000256" key="1">
    <source>
        <dbReference type="RuleBase" id="RU003513"/>
    </source>
</evidence>
<dbReference type="Proteomes" id="UP000005150">
    <property type="component" value="Unassembled WGS sequence"/>
</dbReference>
<sequence>MKITIVAGARPNFMKIAPITRAIDAARAQGRSISYRLVYTGKREDTSLDASLFADLHMKEPDVFLGVTDSNATQLASGIMVAFDKELTENPAHIVLVVDDLTATMSCAIVAKKQGIKVAHLVAGTRSFDMNMPKEVNRMITDGLSDYLFTAGMVANRNLNQTGTEKENVYYVGNILIDNIRYNRNHFIRPLWLSVLGVKEGDYILLTLNRRVLLNNKENLRRLMETILEKAAGMPVVAPVHTYVHDAIKGLSISAPNLHIMPPQSYLSFGYLMNKAKGIITDSGNVAEESTFLGIPCITLNNYSEHPETWRIGTNELVGEDPAALGKAMDVLMRDEWKHGELPERWDGRTADRIVQILLS</sequence>
<dbReference type="PANTHER" id="PTHR43174:SF1">
    <property type="entry name" value="UDP-N-ACETYLGLUCOSAMINE 2-EPIMERASE"/>
    <property type="match status" value="1"/>
</dbReference>
<dbReference type="HOGENOM" id="CLU_041674_0_1_10"/>
<dbReference type="Pfam" id="PF02350">
    <property type="entry name" value="Epimerase_2"/>
    <property type="match status" value="1"/>
</dbReference>
<dbReference type="CDD" id="cd03786">
    <property type="entry name" value="GTB_UDP-GlcNAc_2-Epimerase"/>
    <property type="match status" value="1"/>
</dbReference>
<comment type="similarity">
    <text evidence="1">Belongs to the UDP-N-acetylglucosamine 2-epimerase family.</text>
</comment>
<dbReference type="InterPro" id="IPR029767">
    <property type="entry name" value="WecB-like"/>
</dbReference>
<dbReference type="PANTHER" id="PTHR43174">
    <property type="entry name" value="UDP-N-ACETYLGLUCOSAMINE 2-EPIMERASE"/>
    <property type="match status" value="1"/>
</dbReference>
<keyword evidence="1" id="KW-0413">Isomerase</keyword>
<gene>
    <name evidence="3" type="ORF">HMPREF1071_02856</name>
</gene>
<keyword evidence="4" id="KW-1185">Reference proteome</keyword>